<keyword evidence="1" id="KW-0732">Signal</keyword>
<feature type="signal peptide" evidence="1">
    <location>
        <begin position="1"/>
        <end position="21"/>
    </location>
</feature>
<dbReference type="AlphaFoldDB" id="A0AAU7DFR9"/>
<dbReference type="Pfam" id="PF12779">
    <property type="entry name" value="WXXGXW"/>
    <property type="match status" value="1"/>
</dbReference>
<reference evidence="2" key="1">
    <citation type="submission" date="2023-03" db="EMBL/GenBank/DDBJ databases">
        <title>Edaphobacter sp.</title>
        <authorList>
            <person name="Huber K.J."/>
            <person name="Papendorf J."/>
            <person name="Pilke C."/>
            <person name="Bunk B."/>
            <person name="Sproeer C."/>
            <person name="Pester M."/>
        </authorList>
    </citation>
    <scope>NUCLEOTIDE SEQUENCE</scope>
    <source>
        <strain evidence="2">DSM 110680</strain>
    </source>
</reference>
<evidence type="ECO:0008006" key="3">
    <source>
        <dbReference type="Google" id="ProtNLM"/>
    </source>
</evidence>
<accession>A0AAU7DFR9</accession>
<feature type="chain" id="PRO_5043324646" description="YXWGXW repeat-containing protein" evidence="1">
    <location>
        <begin position="22"/>
        <end position="96"/>
    </location>
</feature>
<evidence type="ECO:0000256" key="1">
    <source>
        <dbReference type="SAM" id="SignalP"/>
    </source>
</evidence>
<dbReference type="InterPro" id="IPR024447">
    <property type="entry name" value="YXWGXW_rpt"/>
</dbReference>
<dbReference type="EMBL" id="CP121196">
    <property type="protein sequence ID" value="XBH16514.1"/>
    <property type="molecule type" value="Genomic_DNA"/>
</dbReference>
<dbReference type="RefSeq" id="WP_348261743.1">
    <property type="nucleotide sequence ID" value="NZ_CP121196.1"/>
</dbReference>
<evidence type="ECO:0000313" key="2">
    <source>
        <dbReference type="EMBL" id="XBH16514.1"/>
    </source>
</evidence>
<proteinExistence type="predicted"/>
<organism evidence="2">
    <name type="scientific">Telmatobacter sp. DSM 110680</name>
    <dbReference type="NCBI Taxonomy" id="3036704"/>
    <lineage>
        <taxon>Bacteria</taxon>
        <taxon>Pseudomonadati</taxon>
        <taxon>Acidobacteriota</taxon>
        <taxon>Terriglobia</taxon>
        <taxon>Terriglobales</taxon>
        <taxon>Acidobacteriaceae</taxon>
        <taxon>Telmatobacter</taxon>
    </lineage>
</organism>
<gene>
    <name evidence="2" type="ORF">P8935_18310</name>
</gene>
<name>A0AAU7DFR9_9BACT</name>
<sequence>MKKIALAALLAFTLLPVASIAQVYVRVGPPAPIVERRPPPPERGYVWIGGYHRWDGERYVWVPGRWDRPPHPHAVWVGHHWVHRHGGWVLVEGHWR</sequence>
<protein>
    <recommendedName>
        <fullName evidence="3">YXWGXW repeat-containing protein</fullName>
    </recommendedName>
</protein>